<evidence type="ECO:0000313" key="5">
    <source>
        <dbReference type="Proteomes" id="UP000244896"/>
    </source>
</evidence>
<evidence type="ECO:0000256" key="2">
    <source>
        <dbReference type="ARBA" id="ARBA00022801"/>
    </source>
</evidence>
<dbReference type="InterPro" id="IPR008979">
    <property type="entry name" value="Galactose-bd-like_sf"/>
</dbReference>
<dbReference type="PANTHER" id="PTHR43817">
    <property type="entry name" value="GLYCOSYL HYDROLASE"/>
    <property type="match status" value="1"/>
</dbReference>
<keyword evidence="1 3" id="KW-0732">Signal</keyword>
<dbReference type="AlphaFoldDB" id="A0A2U8E3L0"/>
<dbReference type="Proteomes" id="UP000244896">
    <property type="component" value="Chromosome"/>
</dbReference>
<dbReference type="RefSeq" id="WP_108825279.1">
    <property type="nucleotide sequence ID" value="NZ_CP023004.1"/>
</dbReference>
<protein>
    <recommendedName>
        <fullName evidence="6">Glycosyl hydrolases family 2 sugar binding domain-containing protein</fullName>
    </recommendedName>
</protein>
<evidence type="ECO:0008006" key="6">
    <source>
        <dbReference type="Google" id="ProtNLM"/>
    </source>
</evidence>
<dbReference type="Pfam" id="PF17132">
    <property type="entry name" value="Glyco_hydro_106"/>
    <property type="match status" value="2"/>
</dbReference>
<reference evidence="4 5" key="1">
    <citation type="journal article" date="2018" name="Syst. Appl. Microbiol.">
        <title>Ereboglobus luteus gen. nov. sp. nov. from cockroach guts, and new insights into the oxygen relationship of the genera Opitutus and Didymococcus (Verrucomicrobia: Opitutaceae).</title>
        <authorList>
            <person name="Tegtmeier D."/>
            <person name="Belitz A."/>
            <person name="Radek R."/>
            <person name="Heimerl T."/>
            <person name="Brune A."/>
        </authorList>
    </citation>
    <scope>NUCLEOTIDE SEQUENCE [LARGE SCALE GENOMIC DNA]</scope>
    <source>
        <strain evidence="4 5">Ho45</strain>
    </source>
</reference>
<dbReference type="EMBL" id="CP023004">
    <property type="protein sequence ID" value="AWI09469.1"/>
    <property type="molecule type" value="Genomic_DNA"/>
</dbReference>
<dbReference type="OrthoDB" id="174162at2"/>
<evidence type="ECO:0000313" key="4">
    <source>
        <dbReference type="EMBL" id="AWI09469.1"/>
    </source>
</evidence>
<name>A0A2U8E3L0_9BACT</name>
<dbReference type="SUPFAM" id="SSF49785">
    <property type="entry name" value="Galactose-binding domain-like"/>
    <property type="match status" value="1"/>
</dbReference>
<feature type="chain" id="PRO_5015987289" description="Glycosyl hydrolases family 2 sugar binding domain-containing protein" evidence="3">
    <location>
        <begin position="27"/>
        <end position="973"/>
    </location>
</feature>
<sequence>MKTTHRLFIRAIPFFALLFSIGALNAATPLESGYDAPPDSARPLTWWHWINGNVTKDGIVADLTAMRDAGIAGVQLFDASIYLPAGPVRYGSDEWHEHVQFAIKTAAKLGMEVTLMNTPGWSASGGPWITPERSMKKLVWTETTIESDGASPVQVTLKRPSAKENFYRDVAVLAVPADPPNAKPFRLPDWEKKIKLTSNAVARVPVDTDNSRAIPRERIINITSQADADGNCRATLPKGRWAVIRFGFTSTGAKNHPAVPEGHGLECDKLDPDAVAFQFEKSVGRIIREAGPLAGKTLTGLLFDSFEAGFQNWTETLPAQFRAAHNYDIMPLLPVFTGRVIESVAFTECVLGDFRALINASLAKNYFGVMQRLAHKHGLIVYAEAQGGPLNPAMIEPYVDVVMNEFWHHGSDNRLPRIKLCASIVNVHNKHILAAEAFSARPEEDGWSVTLASLKLPGDHGFAAGVNRCILHTYAHQPFSNNAPGFTLGRYGTRFGRMQTWWPAMPAWTSYIARSQFLLQQGWKHAAALYLHTEDMGYAYPPNEIAGFPETDDFDIAYPHDLDAMTMRDGRLALPHGPSYRLLITPKMPWAASIATLRKLRDFSKAGLLIHGNPPVSPAGVSDLRQLAEFNSLVAEIRWGNESLRHAMNIATGGLPDLAWDESVGSGKIKFTHRRAAGGAHIYFISNQGDAPVVSDFHFAVTNRAPEIWDAVAGTRVASAHHAMNDRRTSIPLQLAPRGSLFVVFQKTPAATAPAQRAKIPEFVMHAGRYYTSAQGATPVEIDGSWQVGFENKKLGAPARATFDKLISWSDHDDDAIKHYSGAASYTKTFTLAAIPQGCNAMLDIGRVADLAELRVNGHDVATLWTPPFRADITRFLRVGENTLEIRVTNSWVNRLIGDERIPVDYPYQKPGRSKFTDGRLLELPAWLADTTGAQTNPRHTFSTWKHYTPDSPLRPAGLLGPVKIEWMRPIHE</sequence>
<dbReference type="NCBIfam" id="NF045579">
    <property type="entry name" value="rhamnoside_JR"/>
    <property type="match status" value="1"/>
</dbReference>
<accession>A0A2U8E3L0</accession>
<keyword evidence="5" id="KW-1185">Reference proteome</keyword>
<evidence type="ECO:0000256" key="1">
    <source>
        <dbReference type="ARBA" id="ARBA00022729"/>
    </source>
</evidence>
<evidence type="ECO:0000256" key="3">
    <source>
        <dbReference type="SAM" id="SignalP"/>
    </source>
</evidence>
<dbReference type="Gene3D" id="2.60.120.260">
    <property type="entry name" value="Galactose-binding domain-like"/>
    <property type="match status" value="1"/>
</dbReference>
<dbReference type="KEGG" id="elut:CKA38_09610"/>
<gene>
    <name evidence="4" type="ORF">CKA38_09610</name>
</gene>
<organism evidence="4 5">
    <name type="scientific">Ereboglobus luteus</name>
    <dbReference type="NCBI Taxonomy" id="1796921"/>
    <lineage>
        <taxon>Bacteria</taxon>
        <taxon>Pseudomonadati</taxon>
        <taxon>Verrucomicrobiota</taxon>
        <taxon>Opitutia</taxon>
        <taxon>Opitutales</taxon>
        <taxon>Opitutaceae</taxon>
        <taxon>Ereboglobus</taxon>
    </lineage>
</organism>
<feature type="signal peptide" evidence="3">
    <location>
        <begin position="1"/>
        <end position="26"/>
    </location>
</feature>
<keyword evidence="2" id="KW-0378">Hydrolase</keyword>
<dbReference type="GO" id="GO:0004553">
    <property type="term" value="F:hydrolase activity, hydrolyzing O-glycosyl compounds"/>
    <property type="evidence" value="ECO:0007669"/>
    <property type="project" value="UniProtKB-ARBA"/>
</dbReference>
<dbReference type="PANTHER" id="PTHR43817:SF1">
    <property type="entry name" value="HYDROLASE, FAMILY 43, PUTATIVE (AFU_ORTHOLOGUE AFUA_3G01660)-RELATED"/>
    <property type="match status" value="1"/>
</dbReference>
<proteinExistence type="predicted"/>